<evidence type="ECO:0000313" key="3">
    <source>
        <dbReference type="Proteomes" id="UP000770889"/>
    </source>
</evidence>
<dbReference type="EMBL" id="JAHHGM010000026">
    <property type="protein sequence ID" value="MBT2991055.1"/>
    <property type="molecule type" value="Genomic_DNA"/>
</dbReference>
<dbReference type="AlphaFoldDB" id="A0A944QWF4"/>
<proteinExistence type="predicted"/>
<keyword evidence="1" id="KW-0812">Transmembrane</keyword>
<keyword evidence="1" id="KW-1133">Transmembrane helix</keyword>
<organism evidence="2 3">
    <name type="scientific">Candidatus Thiodiazotropha taylori</name>
    <dbReference type="NCBI Taxonomy" id="2792791"/>
    <lineage>
        <taxon>Bacteria</taxon>
        <taxon>Pseudomonadati</taxon>
        <taxon>Pseudomonadota</taxon>
        <taxon>Gammaproteobacteria</taxon>
        <taxon>Chromatiales</taxon>
        <taxon>Sedimenticolaceae</taxon>
        <taxon>Candidatus Thiodiazotropha</taxon>
    </lineage>
</organism>
<feature type="transmembrane region" description="Helical" evidence="1">
    <location>
        <begin position="280"/>
        <end position="300"/>
    </location>
</feature>
<feature type="transmembrane region" description="Helical" evidence="1">
    <location>
        <begin position="189"/>
        <end position="213"/>
    </location>
</feature>
<feature type="transmembrane region" description="Helical" evidence="1">
    <location>
        <begin position="393"/>
        <end position="411"/>
    </location>
</feature>
<feature type="transmembrane region" description="Helical" evidence="1">
    <location>
        <begin position="51"/>
        <end position="80"/>
    </location>
</feature>
<keyword evidence="1" id="KW-0472">Membrane</keyword>
<gene>
    <name evidence="2" type="ORF">KME65_19015</name>
</gene>
<feature type="transmembrane region" description="Helical" evidence="1">
    <location>
        <begin position="306"/>
        <end position="329"/>
    </location>
</feature>
<feature type="transmembrane region" description="Helical" evidence="1">
    <location>
        <begin position="250"/>
        <end position="268"/>
    </location>
</feature>
<feature type="transmembrane region" description="Helical" evidence="1">
    <location>
        <begin position="20"/>
        <end position="39"/>
    </location>
</feature>
<evidence type="ECO:0000256" key="1">
    <source>
        <dbReference type="SAM" id="Phobius"/>
    </source>
</evidence>
<evidence type="ECO:0000313" key="2">
    <source>
        <dbReference type="EMBL" id="MBT2991055.1"/>
    </source>
</evidence>
<feature type="transmembrane region" description="Helical" evidence="1">
    <location>
        <begin position="225"/>
        <end position="244"/>
    </location>
</feature>
<comment type="caution">
    <text evidence="2">The sequence shown here is derived from an EMBL/GenBank/DDBJ whole genome shotgun (WGS) entry which is preliminary data.</text>
</comment>
<dbReference type="Proteomes" id="UP000770889">
    <property type="component" value="Unassembled WGS sequence"/>
</dbReference>
<sequence>MKTTGLSLEQAPPIVIPFKFFLTASLFVFAVGLVLVVGADKVFLSRWSPLALAITHLVTLGFLAQVMTGAMIQLLPVLAGSPIPAVVTTSRIIHLMLLGGTLLLALGFFHTDQLLIETGATLSGGAIMLFLAAVMVSLIRSGRRHDNAISFGLGWLAIIPTVAIGIYMVLGLGGLVAVGDMPRLVAVHLSWGLLGWVGTVLFSTVFQLLPIFYITDEISPGSRDFYVALIMLLLMLYSLAYFWNIESLEISLPIILALFLFLSFKLFQSIRSRRRKIVDVTLLFLWSGLASLLLAALAWIHGDNDLLVAVFLLGGVCMTMPIGIIYKVIPFLCWFHLQSLQVKQGRISSRLPSMKHYISDKDAKRHYLLHITAILLMAAAAMMPTLFARLSGLLFSLASLYFLRNLLFALLRYRAQQKALAVEQ</sequence>
<name>A0A944QWF4_9GAMM</name>
<protein>
    <submittedName>
        <fullName evidence="2">Uncharacterized protein</fullName>
    </submittedName>
</protein>
<feature type="transmembrane region" description="Helical" evidence="1">
    <location>
        <begin position="92"/>
        <end position="110"/>
    </location>
</feature>
<feature type="transmembrane region" description="Helical" evidence="1">
    <location>
        <begin position="367"/>
        <end position="387"/>
    </location>
</feature>
<accession>A0A944QWF4</accession>
<feature type="transmembrane region" description="Helical" evidence="1">
    <location>
        <begin position="122"/>
        <end position="139"/>
    </location>
</feature>
<reference evidence="2 3" key="1">
    <citation type="submission" date="2021-05" db="EMBL/GenBank/DDBJ databases">
        <title>Genetic and Functional Diversity in Clade A Lucinid endosymbionts from the Bahamas.</title>
        <authorList>
            <person name="Giani N.M."/>
            <person name="Engel A.S."/>
            <person name="Campbell B.J."/>
        </authorList>
    </citation>
    <scope>NUCLEOTIDE SEQUENCE [LARGE SCALE GENOMIC DNA]</scope>
    <source>
        <strain evidence="2">LUC16012Gg_MoonRockCtena</strain>
    </source>
</reference>
<feature type="transmembrane region" description="Helical" evidence="1">
    <location>
        <begin position="151"/>
        <end position="177"/>
    </location>
</feature>